<protein>
    <submittedName>
        <fullName evidence="2">Uncharacterized protein</fullName>
    </submittedName>
</protein>
<feature type="compositionally biased region" description="Low complexity" evidence="1">
    <location>
        <begin position="172"/>
        <end position="192"/>
    </location>
</feature>
<dbReference type="EMBL" id="LR798465">
    <property type="protein sequence ID" value="CAB5238802.1"/>
    <property type="molecule type" value="Genomic_DNA"/>
</dbReference>
<gene>
    <name evidence="2" type="ORF">UFOVP751_44</name>
</gene>
<feature type="region of interest" description="Disordered" evidence="1">
    <location>
        <begin position="156"/>
        <end position="202"/>
    </location>
</feature>
<organism evidence="2">
    <name type="scientific">uncultured Caudovirales phage</name>
    <dbReference type="NCBI Taxonomy" id="2100421"/>
    <lineage>
        <taxon>Viruses</taxon>
        <taxon>Duplodnaviria</taxon>
        <taxon>Heunggongvirae</taxon>
        <taxon>Uroviricota</taxon>
        <taxon>Caudoviricetes</taxon>
        <taxon>Peduoviridae</taxon>
        <taxon>Maltschvirus</taxon>
        <taxon>Maltschvirus maltsch</taxon>
    </lineage>
</organism>
<evidence type="ECO:0000256" key="1">
    <source>
        <dbReference type="SAM" id="MobiDB-lite"/>
    </source>
</evidence>
<sequence>MLNLSSGGGSGNFIRFSPAANAWTNSSNEEIQIKKVVFDIDNVQTGWLQLGVGVRDWQPDATVGRKGAQPTPDHKRGFSVKFYNKQLGTCEWSSNGVGPNMGLEAIYVKCIEDRKTIPMNASLLPVIEYKGSKMEKIGKGTTRIPQFDVTDWIARPAGMDESGGGGVEEEYAAAAPAPARAAAPAAKTAAQRAVEENDDEMF</sequence>
<name>A0A6J7XM43_9CAUD</name>
<reference evidence="2" key="1">
    <citation type="submission" date="2020-05" db="EMBL/GenBank/DDBJ databases">
        <authorList>
            <person name="Chiriac C."/>
            <person name="Salcher M."/>
            <person name="Ghai R."/>
            <person name="Kavagutti S V."/>
        </authorList>
    </citation>
    <scope>NUCLEOTIDE SEQUENCE</scope>
</reference>
<evidence type="ECO:0000313" key="2">
    <source>
        <dbReference type="EMBL" id="CAB5238802.1"/>
    </source>
</evidence>
<proteinExistence type="predicted"/>
<accession>A0A6J7XM43</accession>